<feature type="transmembrane region" description="Helical" evidence="4">
    <location>
        <begin position="386"/>
        <end position="405"/>
    </location>
</feature>
<evidence type="ECO:0000256" key="3">
    <source>
        <dbReference type="PROSITE-ProRule" id="PRU00339"/>
    </source>
</evidence>
<dbReference type="InterPro" id="IPR052346">
    <property type="entry name" value="O-mannosyl-transferase_TMTC"/>
</dbReference>
<dbReference type="PANTHER" id="PTHR44227">
    <property type="match status" value="1"/>
</dbReference>
<dbReference type="Pfam" id="PF13181">
    <property type="entry name" value="TPR_8"/>
    <property type="match status" value="1"/>
</dbReference>
<proteinExistence type="predicted"/>
<evidence type="ECO:0000313" key="6">
    <source>
        <dbReference type="Proteomes" id="UP000178448"/>
    </source>
</evidence>
<keyword evidence="4" id="KW-0472">Membrane</keyword>
<dbReference type="PANTHER" id="PTHR44227:SF3">
    <property type="entry name" value="PROTEIN O-MANNOSYL-TRANSFERASE TMTC4"/>
    <property type="match status" value="1"/>
</dbReference>
<gene>
    <name evidence="5" type="ORF">A2Z33_06575</name>
</gene>
<keyword evidence="1" id="KW-0677">Repeat</keyword>
<feature type="repeat" description="TPR" evidence="3">
    <location>
        <begin position="488"/>
        <end position="521"/>
    </location>
</feature>
<dbReference type="InterPro" id="IPR019734">
    <property type="entry name" value="TPR_rpt"/>
</dbReference>
<name>A0A1F5YYF8_9BACT</name>
<feature type="transmembrane region" description="Helical" evidence="4">
    <location>
        <begin position="360"/>
        <end position="380"/>
    </location>
</feature>
<evidence type="ECO:0000256" key="2">
    <source>
        <dbReference type="ARBA" id="ARBA00022803"/>
    </source>
</evidence>
<feature type="repeat" description="TPR" evidence="3">
    <location>
        <begin position="556"/>
        <end position="589"/>
    </location>
</feature>
<keyword evidence="4" id="KW-1133">Transmembrane helix</keyword>
<evidence type="ECO:0000313" key="5">
    <source>
        <dbReference type="EMBL" id="OGG04932.1"/>
    </source>
</evidence>
<dbReference type="STRING" id="1798374.A2Z33_06575"/>
<feature type="transmembrane region" description="Helical" evidence="4">
    <location>
        <begin position="412"/>
        <end position="431"/>
    </location>
</feature>
<feature type="transmembrane region" description="Helical" evidence="4">
    <location>
        <begin position="334"/>
        <end position="353"/>
    </location>
</feature>
<sequence length="607" mass="67959">MSLSKKQRKFIRRQSGLMAPEAIAVRLGLRTQEVSDYITSRRPFGDAATGGNTGNQLSIGALIRSRWPVLLFLAVLTGAVFANGLPAGFVSDDIFYLVDNAKNGSLESFQFVLNTPLTAGKAILNFGVYHLFGLNPAAFRTVNILFHMFSVWCLYLILTVTGYTSAALVAAALFAVHPLIVESVTWIGGGGYAQFGFIFLFSLLSYILGTSSGSWRKVSVISYLVMLITSEKSVPLFLIFPLYEFAFGNLKRNWKRLVPYTVLSVFWLFLIFGVFRYGQSRISSLQSNYYMQGGQYYNPLLQIPTAVSWYLQLLFWPDRLSFYHTDLLHGPWDIALRAIITMAAIGAAGYCAIRYRRVFFWLALMPVSLSPSLTPLRIAWVVAERYAYLTVAAIMTAGAIILAPLYAKRFRYGAYLATAAWILALATRTVIRNNDFRTPDALWIATAKTAPSDPKTHNNLGDVYMRRGDINQAIAEFSRAIELNPFYADAYHNRGLSYLKAGKTEEAERDLSEAVRLNPNIWQSKQLLASIQFGRGDYQEALNQISSALTTVPANPDLYANLGLIYLKLEDRDKADAAFDQAIRLDPDNTQIRSYIDKVRQENSQTP</sequence>
<feature type="transmembrane region" description="Helical" evidence="4">
    <location>
        <begin position="296"/>
        <end position="314"/>
    </location>
</feature>
<dbReference type="AlphaFoldDB" id="A0A1F5YYF8"/>
<feature type="transmembrane region" description="Helical" evidence="4">
    <location>
        <begin position="220"/>
        <end position="245"/>
    </location>
</feature>
<keyword evidence="4" id="KW-0812">Transmembrane</keyword>
<accession>A0A1F5YYF8</accession>
<dbReference type="PROSITE" id="PS50005">
    <property type="entry name" value="TPR"/>
    <property type="match status" value="3"/>
</dbReference>
<feature type="transmembrane region" description="Helical" evidence="4">
    <location>
        <begin position="186"/>
        <end position="208"/>
    </location>
</feature>
<dbReference type="SMART" id="SM00028">
    <property type="entry name" value="TPR"/>
    <property type="match status" value="4"/>
</dbReference>
<dbReference type="PROSITE" id="PS50293">
    <property type="entry name" value="TPR_REGION"/>
    <property type="match status" value="3"/>
</dbReference>
<dbReference type="EMBL" id="MFJD01000001">
    <property type="protein sequence ID" value="OGG04932.1"/>
    <property type="molecule type" value="Genomic_DNA"/>
</dbReference>
<dbReference type="SUPFAM" id="SSF48452">
    <property type="entry name" value="TPR-like"/>
    <property type="match status" value="1"/>
</dbReference>
<dbReference type="InterPro" id="IPR011990">
    <property type="entry name" value="TPR-like_helical_dom_sf"/>
</dbReference>
<feature type="transmembrane region" description="Helical" evidence="4">
    <location>
        <begin position="257"/>
        <end position="275"/>
    </location>
</feature>
<reference evidence="5 6" key="1">
    <citation type="journal article" date="2016" name="Nat. Commun.">
        <title>Thousands of microbial genomes shed light on interconnected biogeochemical processes in an aquifer system.</title>
        <authorList>
            <person name="Anantharaman K."/>
            <person name="Brown C.T."/>
            <person name="Hug L.A."/>
            <person name="Sharon I."/>
            <person name="Castelle C.J."/>
            <person name="Probst A.J."/>
            <person name="Thomas B.C."/>
            <person name="Singh A."/>
            <person name="Wilkins M.J."/>
            <person name="Karaoz U."/>
            <person name="Brodie E.L."/>
            <person name="Williams K.H."/>
            <person name="Hubbard S.S."/>
            <person name="Banfield J.F."/>
        </authorList>
    </citation>
    <scope>NUCLEOTIDE SEQUENCE [LARGE SCALE GENOMIC DNA]</scope>
</reference>
<feature type="transmembrane region" description="Helical" evidence="4">
    <location>
        <begin position="144"/>
        <end position="174"/>
    </location>
</feature>
<feature type="transmembrane region" description="Helical" evidence="4">
    <location>
        <begin position="111"/>
        <end position="132"/>
    </location>
</feature>
<protein>
    <submittedName>
        <fullName evidence="5">Uncharacterized protein</fullName>
    </submittedName>
</protein>
<organism evidence="5 6">
    <name type="scientific">Candidatus Gottesmanbacteria bacterium RBG_16_52_11</name>
    <dbReference type="NCBI Taxonomy" id="1798374"/>
    <lineage>
        <taxon>Bacteria</taxon>
        <taxon>Candidatus Gottesmaniibacteriota</taxon>
    </lineage>
</organism>
<feature type="transmembrane region" description="Helical" evidence="4">
    <location>
        <begin position="69"/>
        <end position="91"/>
    </location>
</feature>
<dbReference type="Gene3D" id="1.25.40.10">
    <property type="entry name" value="Tetratricopeptide repeat domain"/>
    <property type="match status" value="2"/>
</dbReference>
<keyword evidence="2 3" id="KW-0802">TPR repeat</keyword>
<dbReference type="Pfam" id="PF13414">
    <property type="entry name" value="TPR_11"/>
    <property type="match status" value="1"/>
</dbReference>
<evidence type="ECO:0000256" key="1">
    <source>
        <dbReference type="ARBA" id="ARBA00022737"/>
    </source>
</evidence>
<evidence type="ECO:0000256" key="4">
    <source>
        <dbReference type="SAM" id="Phobius"/>
    </source>
</evidence>
<dbReference type="Proteomes" id="UP000178448">
    <property type="component" value="Unassembled WGS sequence"/>
</dbReference>
<feature type="repeat" description="TPR" evidence="3">
    <location>
        <begin position="454"/>
        <end position="487"/>
    </location>
</feature>
<comment type="caution">
    <text evidence="5">The sequence shown here is derived from an EMBL/GenBank/DDBJ whole genome shotgun (WGS) entry which is preliminary data.</text>
</comment>